<dbReference type="RefSeq" id="WP_156683046.1">
    <property type="nucleotide sequence ID" value="NZ_CABWIB010000001.1"/>
</dbReference>
<dbReference type="AlphaFoldDB" id="A0A6I8M884"/>
<dbReference type="SUPFAM" id="SSF143120">
    <property type="entry name" value="YefM-like"/>
    <property type="match status" value="1"/>
</dbReference>
<dbReference type="EMBL" id="CABWIB010000001">
    <property type="protein sequence ID" value="VWL85013.1"/>
    <property type="molecule type" value="Genomic_DNA"/>
</dbReference>
<accession>A0A6I8M884</accession>
<reference evidence="2 3" key="1">
    <citation type="submission" date="2019-10" db="EMBL/GenBank/DDBJ databases">
        <authorList>
            <person name="Blom J."/>
        </authorList>
    </citation>
    <scope>NUCLEOTIDE SEQUENCE [LARGE SCALE GENOMIC DNA]</scope>
    <source>
        <strain evidence="2 3">ES3154-GLU</strain>
    </source>
</reference>
<dbReference type="InterPro" id="IPR036165">
    <property type="entry name" value="YefM-like_sf"/>
</dbReference>
<gene>
    <name evidence="2" type="ORF">OMES3154_00284</name>
</gene>
<keyword evidence="3" id="KW-1185">Reference proteome</keyword>
<sequence length="85" mass="9734">MNIIPIKELKNTLKIEKICKSSDSPLFVTKNGYGSLVIMDIDYYSNMISEMEEAKLILEALEDVKNNKYRDGDEVIKGLEEKYGL</sequence>
<dbReference type="Proteomes" id="UP000419017">
    <property type="component" value="Unassembled WGS sequence"/>
</dbReference>
<protein>
    <submittedName>
        <fullName evidence="2">Prevent-host-death family protein</fullName>
    </submittedName>
</protein>
<proteinExistence type="inferred from homology"/>
<evidence type="ECO:0000313" key="2">
    <source>
        <dbReference type="EMBL" id="VWL85013.1"/>
    </source>
</evidence>
<evidence type="ECO:0000313" key="3">
    <source>
        <dbReference type="Proteomes" id="UP000419017"/>
    </source>
</evidence>
<name>A0A6I8M884_9FUSO</name>
<evidence type="ECO:0000256" key="1">
    <source>
        <dbReference type="ARBA" id="ARBA00009981"/>
    </source>
</evidence>
<comment type="similarity">
    <text evidence="1">Belongs to the phD/YefM antitoxin family.</text>
</comment>
<organism evidence="2 3">
    <name type="scientific">Oceanivirga miroungae</name>
    <dbReference type="NCBI Taxonomy" id="1130046"/>
    <lineage>
        <taxon>Bacteria</taxon>
        <taxon>Fusobacteriati</taxon>
        <taxon>Fusobacteriota</taxon>
        <taxon>Fusobacteriia</taxon>
        <taxon>Fusobacteriales</taxon>
        <taxon>Leptotrichiaceae</taxon>
        <taxon>Oceanivirga</taxon>
    </lineage>
</organism>